<keyword evidence="2" id="KW-1133">Transmembrane helix</keyword>
<dbReference type="PANTHER" id="PTHR43156:SF2">
    <property type="entry name" value="STAGE II SPORULATION PROTEIN E"/>
    <property type="match status" value="1"/>
</dbReference>
<name>A0A2P2DX36_9LEPT</name>
<gene>
    <name evidence="4" type="ORF">LPTSP4_07030</name>
</gene>
<dbReference type="RefSeq" id="WP_108973746.1">
    <property type="nucleotide sequence ID" value="NZ_BFBB01000002.1"/>
</dbReference>
<reference evidence="4 5" key="1">
    <citation type="submission" date="2018-02" db="EMBL/GenBank/DDBJ databases">
        <title>Novel Leptospira species isolated from soil and water in Japan.</title>
        <authorList>
            <person name="Nakao R."/>
            <person name="Masuzawa T."/>
        </authorList>
    </citation>
    <scope>NUCLEOTIDE SEQUENCE [LARGE SCALE GENOMIC DNA]</scope>
    <source>
        <strain evidence="4 5">YH101</strain>
    </source>
</reference>
<dbReference type="AlphaFoldDB" id="A0A2P2DX36"/>
<feature type="transmembrane region" description="Helical" evidence="2">
    <location>
        <begin position="255"/>
        <end position="272"/>
    </location>
</feature>
<dbReference type="OrthoDB" id="311592at2"/>
<dbReference type="SMART" id="SM00331">
    <property type="entry name" value="PP2C_SIG"/>
    <property type="match status" value="1"/>
</dbReference>
<comment type="caution">
    <text evidence="4">The sequence shown here is derived from an EMBL/GenBank/DDBJ whole genome shotgun (WGS) entry which is preliminary data.</text>
</comment>
<dbReference type="PANTHER" id="PTHR43156">
    <property type="entry name" value="STAGE II SPORULATION PROTEIN E-RELATED"/>
    <property type="match status" value="1"/>
</dbReference>
<dbReference type="EMBL" id="BFBB01000002">
    <property type="protein sequence ID" value="GBF49193.1"/>
    <property type="molecule type" value="Genomic_DNA"/>
</dbReference>
<proteinExistence type="predicted"/>
<dbReference type="InterPro" id="IPR052016">
    <property type="entry name" value="Bact_Sigma-Reg"/>
</dbReference>
<dbReference type="InterPro" id="IPR036457">
    <property type="entry name" value="PPM-type-like_dom_sf"/>
</dbReference>
<keyword evidence="5" id="KW-1185">Reference proteome</keyword>
<keyword evidence="2" id="KW-0812">Transmembrane</keyword>
<evidence type="ECO:0000256" key="1">
    <source>
        <dbReference type="ARBA" id="ARBA00022801"/>
    </source>
</evidence>
<accession>A0A2P2DX36</accession>
<dbReference type="Gene3D" id="3.60.40.10">
    <property type="entry name" value="PPM-type phosphatase domain"/>
    <property type="match status" value="1"/>
</dbReference>
<evidence type="ECO:0000313" key="5">
    <source>
        <dbReference type="Proteomes" id="UP000245133"/>
    </source>
</evidence>
<dbReference type="SUPFAM" id="SSF81606">
    <property type="entry name" value="PP2C-like"/>
    <property type="match status" value="1"/>
</dbReference>
<evidence type="ECO:0000256" key="2">
    <source>
        <dbReference type="SAM" id="Phobius"/>
    </source>
</evidence>
<feature type="domain" description="PPM-type phosphatase" evidence="3">
    <location>
        <begin position="421"/>
        <end position="638"/>
    </location>
</feature>
<dbReference type="Gene3D" id="3.30.450.20">
    <property type="entry name" value="PAS domain"/>
    <property type="match status" value="1"/>
</dbReference>
<dbReference type="Pfam" id="PF07228">
    <property type="entry name" value="SpoIIE"/>
    <property type="match status" value="1"/>
</dbReference>
<keyword evidence="1" id="KW-0378">Hydrolase</keyword>
<organism evidence="4 5">
    <name type="scientific">Leptospira ryugenii</name>
    <dbReference type="NCBI Taxonomy" id="1917863"/>
    <lineage>
        <taxon>Bacteria</taxon>
        <taxon>Pseudomonadati</taxon>
        <taxon>Spirochaetota</taxon>
        <taxon>Spirochaetia</taxon>
        <taxon>Leptospirales</taxon>
        <taxon>Leptospiraceae</taxon>
        <taxon>Leptospira</taxon>
    </lineage>
</organism>
<evidence type="ECO:0000313" key="4">
    <source>
        <dbReference type="EMBL" id="GBF49193.1"/>
    </source>
</evidence>
<protein>
    <submittedName>
        <fullName evidence="4">Stage II sporulation protein E</fullName>
    </submittedName>
</protein>
<dbReference type="GO" id="GO:0016791">
    <property type="term" value="F:phosphatase activity"/>
    <property type="evidence" value="ECO:0007669"/>
    <property type="project" value="TreeGrafter"/>
</dbReference>
<dbReference type="InterPro" id="IPR001932">
    <property type="entry name" value="PPM-type_phosphatase-like_dom"/>
</dbReference>
<feature type="transmembrane region" description="Helical" evidence="2">
    <location>
        <begin position="20"/>
        <end position="45"/>
    </location>
</feature>
<sequence length="642" mass="74649">MGRLKFLLFPFKLEILKTPSFLKLFFSLVVFIVLPYAILISIFIYQNYKEILDWNYRFQLTRVQLMSIDLENQIRDQLLTFSKERTHIWKGSRIELSEEKNFSMCLKDLYLSSIDTQRSVQLFYCPKDKAGKNWILLTQENVLWIYSANFLEDSLLANSFSDPEDQIFLINQDSNFGISSEISDQFQLSEDWSKRLLGQLSGEHLPIIKEIEILDKTFFLSSFPMYGLPFTLYVASPKENVLRQLKENYRNHLVLIINLFLISLFFSAFISGRELEDKRKLSIVFREFPHAALLYDAEGNELLSNPNLESKIDIRSLEYEGESVYHKVAMEARKFISLARDTISDNTKSKMEEWETLYKDGEKITLAVEFHLWFLENASQDPRGSLIIIEDISAKKLEFEKEMVYAKILQKKYLPEKKLSIPELDYDLFYLPLLHVSGDYYDFLKLSDQKYLFVLADIVGHGVQAAMMMTVCKVLFHQIVDAYDQPSDILERMNLGVRGHFPEASAFVPLHFLYFDFSQMMVYYANAGHPGVFYLKASGEAMVIEKLNPLLGMFPKIQAKVISMPLQRKDRFYLYTDGLSDVRNPEGEAFGTKVLPEFLRQTKDLSIAEIKKALQERIKDFAKGTPAIDDITWIGIEIQESV</sequence>
<evidence type="ECO:0000259" key="3">
    <source>
        <dbReference type="SMART" id="SM00331"/>
    </source>
</evidence>
<dbReference type="Proteomes" id="UP000245133">
    <property type="component" value="Unassembled WGS sequence"/>
</dbReference>
<keyword evidence="2" id="KW-0472">Membrane</keyword>